<evidence type="ECO:0000259" key="5">
    <source>
        <dbReference type="Pfam" id="PF14655"/>
    </source>
</evidence>
<feature type="domain" description="Rab3GAP regulatory subunit C-terminal" evidence="6">
    <location>
        <begin position="1298"/>
        <end position="1443"/>
    </location>
</feature>
<proteinExistence type="inferred from homology"/>
<evidence type="ECO:0000313" key="7">
    <source>
        <dbReference type="EMBL" id="KAF5404232.1"/>
    </source>
</evidence>
<evidence type="ECO:0000259" key="6">
    <source>
        <dbReference type="Pfam" id="PF14656"/>
    </source>
</evidence>
<comment type="subcellular location">
    <subcellularLocation>
        <location evidence="1">Cytoplasm</location>
    </subcellularLocation>
</comment>
<dbReference type="OrthoDB" id="2019917at2759"/>
<evidence type="ECO:0000313" key="8">
    <source>
        <dbReference type="Proteomes" id="UP000748531"/>
    </source>
</evidence>
<keyword evidence="3" id="KW-0343">GTPase activation</keyword>
<dbReference type="PANTHER" id="PTHR12472">
    <property type="entry name" value="RAB3-GAP REGULATORY DOMAIN"/>
    <property type="match status" value="1"/>
</dbReference>
<feature type="domain" description="Rab3-GAP regulatory subunit N-terminal" evidence="5">
    <location>
        <begin position="73"/>
        <end position="433"/>
    </location>
</feature>
<protein>
    <submittedName>
        <fullName evidence="7">Rab3 GTPase-activating protein non-catalytic subunit</fullName>
    </submittedName>
</protein>
<evidence type="ECO:0000256" key="3">
    <source>
        <dbReference type="ARBA" id="ARBA00022468"/>
    </source>
</evidence>
<dbReference type="Pfam" id="PF14655">
    <property type="entry name" value="RAB3GAP2_N"/>
    <property type="match status" value="1"/>
</dbReference>
<evidence type="ECO:0000256" key="4">
    <source>
        <dbReference type="ARBA" id="ARBA00022490"/>
    </source>
</evidence>
<dbReference type="Proteomes" id="UP000748531">
    <property type="component" value="Unassembled WGS sequence"/>
</dbReference>
<dbReference type="InterPro" id="IPR026059">
    <property type="entry name" value="Rab3GAP2"/>
</dbReference>
<keyword evidence="8" id="KW-1185">Reference proteome</keyword>
<reference evidence="7" key="1">
    <citation type="submission" date="2019-05" db="EMBL/GenBank/DDBJ databases">
        <title>Annotation for the trematode Paragonimus heterotremus.</title>
        <authorList>
            <person name="Choi Y.-J."/>
        </authorList>
    </citation>
    <scope>NUCLEOTIDE SEQUENCE</scope>
    <source>
        <strain evidence="7">LC</strain>
    </source>
</reference>
<dbReference type="InterPro" id="IPR029257">
    <property type="entry name" value="RAB3GAP2_C"/>
</dbReference>
<evidence type="ECO:0000256" key="2">
    <source>
        <dbReference type="ARBA" id="ARBA00008153"/>
    </source>
</evidence>
<dbReference type="EMBL" id="LUCH01000827">
    <property type="protein sequence ID" value="KAF5404232.1"/>
    <property type="molecule type" value="Genomic_DNA"/>
</dbReference>
<sequence>MCLYVAKTLSRYESMSLTQTFLVPEKGCIPSFLHGAQLSISPHLNYMALGIGQSLFIFGSILVLLDYFLSSHISTVLCSILPMDDGYPDATEIVVVVVGTDDSHVLFMHSIGECLFELNLNSGPVQSISVIFPRDTPDLSILCSSAIFVLNLEDIRKVLLRSAFELSKVDVHECEANNVNDKMGIRFRKLFIPHGESFNQFSCSTTKLPYLFDHMVGKSIQFPEERSDASWHVLPVQTLWTVAGRKPLISFNFLEEAPAATLTSLLYIEAKRAILGSSSYHRNTLVVEFSDHNGQSVTPYASCTHAPSSKLTLVHGLADQRRHVLVSSLVASSDGNWLAMTDSLGRVLLVSEATRRVARMWKGYRDAELAFVDTSETVPRSGVGPTKAAVPGSPRSTRCLFIHAPHRRILEVWRLVHGPRLATWNVDEPVRLIQTQASWLSRMSSTIETSSLKSQAVLVDGNGVGYTLDVNPDLCLAGTDAEASLGYHEFQVMQDCFACLERIHWDDPTSVCSQLSGLFAKFKTPSWFERALLHTVHHLSHKPYLLTELFKDCIELLECSTNSSLDRTEGKLSEVRRLHAICMKLHALATLYLHFCSIIKDCMEHSLVSNISPSVGTSDEELENVSDLLNWDLEDADRCLRLYTFAGSILRPSSHLQLTRPMELHAFIDCFTYRTDLSVGRTNLSNSPERVESRWPPVFIELRADDPANQLAKIGSLVFSPYVLGHQLFADLKKQLEMDVLSAELLLRALTSFLLYWEIYQALPTVIRRLHRIYTYLFGCFISASRSTKSFVDPQNSSFLQLERLLSQLYSYCLDCAHFSSTYLVSLIIRCVVYTMWQSLEHGTDLVLALWSGSQENLSSSVHSVKGLSMTFKETARPSTPSVTERVDSCNTWRSSTLQFHTTPLQRTSISSASLNKLIDQWHDTCTRLEDLLGLGLLVQVRASEEFSNGSVESLARNVFPITLRRVLCFGRACLTELFASWLVHWQVEPDQLITLYQSLCTLPKSNSAAYRSKQTLVAEQPEASTELVSISSVSLRQALFPLVYRRLPFTLELDTVIASVCWMHYQRWLSDPEAIRHFQKCINYLRRLSSAGTMISQGLATIMWQGRLRFWYGQCVNAVSGSNAELPVNRLGNEQLKYISILLMNFMNIYASACEKADVVPVFSVEREWTATVTTNQQSRSTNDELPDMQMESDVKSDQATAVNPSRTLISEAAVNQLAPDRRSVLSWEQVMIVVAALHAFGRPIMIQKREKSSLGPQSRYEPISFFVPEDSDAITKSFSPNWISASLDQQVSTSLDSRRRFFLAWLIERAVLTYRTTSASDLIKFWHSSSLGSWRAYEPLDVYKLFTSAAVTLCRHWGYPKDVAVSQHVLSLFEATLDDQAELYLSQIQNLTNLATGLLVIVGRRVAWLCFGHNSPNQLRWRSCIPFELESWLRGLLPDPSDEFSLEVSCDRNLSYMDPTHLAHLMEFVLQNIPTYASQNAMAESLRDAINSMTD</sequence>
<gene>
    <name evidence="7" type="ORF">PHET_01931</name>
</gene>
<dbReference type="Pfam" id="PF14656">
    <property type="entry name" value="RAB3GAP2_C"/>
    <property type="match status" value="2"/>
</dbReference>
<dbReference type="InterPro" id="IPR032839">
    <property type="entry name" value="RAB3GAP_N"/>
</dbReference>
<dbReference type="PANTHER" id="PTHR12472:SF0">
    <property type="entry name" value="RAB3 GTPASE-ACTIVATING PROTEIN NON-CATALYTIC SUBUNIT"/>
    <property type="match status" value="1"/>
</dbReference>
<comment type="caution">
    <text evidence="7">The sequence shown here is derived from an EMBL/GenBank/DDBJ whole genome shotgun (WGS) entry which is preliminary data.</text>
</comment>
<feature type="domain" description="Rab3GAP regulatory subunit C-terminal" evidence="6">
    <location>
        <begin position="920"/>
        <end position="1109"/>
    </location>
</feature>
<comment type="similarity">
    <text evidence="2">Belongs to the Rab3-GAP regulatory subunit family.</text>
</comment>
<name>A0A8J4TK74_9TREM</name>
<accession>A0A8J4TK74</accession>
<dbReference type="GO" id="GO:0005096">
    <property type="term" value="F:GTPase activator activity"/>
    <property type="evidence" value="ECO:0007669"/>
    <property type="project" value="UniProtKB-KW"/>
</dbReference>
<organism evidence="7 8">
    <name type="scientific">Paragonimus heterotremus</name>
    <dbReference type="NCBI Taxonomy" id="100268"/>
    <lineage>
        <taxon>Eukaryota</taxon>
        <taxon>Metazoa</taxon>
        <taxon>Spiralia</taxon>
        <taxon>Lophotrochozoa</taxon>
        <taxon>Platyhelminthes</taxon>
        <taxon>Trematoda</taxon>
        <taxon>Digenea</taxon>
        <taxon>Plagiorchiida</taxon>
        <taxon>Troglotremata</taxon>
        <taxon>Troglotrematidae</taxon>
        <taxon>Paragonimus</taxon>
    </lineage>
</organism>
<dbReference type="GO" id="GO:0005737">
    <property type="term" value="C:cytoplasm"/>
    <property type="evidence" value="ECO:0007669"/>
    <property type="project" value="UniProtKB-SubCell"/>
</dbReference>
<keyword evidence="4" id="KW-0963">Cytoplasm</keyword>
<evidence type="ECO:0000256" key="1">
    <source>
        <dbReference type="ARBA" id="ARBA00004496"/>
    </source>
</evidence>